<reference evidence="2 3" key="1">
    <citation type="journal article" date="2019" name="Int. J. Syst. Evol. Microbiol.">
        <title>The Global Catalogue of Microorganisms (GCM) 10K type strain sequencing project: providing services to taxonomists for standard genome sequencing and annotation.</title>
        <authorList>
            <consortium name="The Broad Institute Genomics Platform"/>
            <consortium name="The Broad Institute Genome Sequencing Center for Infectious Disease"/>
            <person name="Wu L."/>
            <person name="Ma J."/>
        </authorList>
    </citation>
    <scope>NUCLEOTIDE SEQUENCE [LARGE SCALE GENOMIC DNA]</scope>
    <source>
        <strain evidence="2 3">JCM 10303</strain>
    </source>
</reference>
<evidence type="ECO:0000313" key="2">
    <source>
        <dbReference type="EMBL" id="GAA0557496.1"/>
    </source>
</evidence>
<comment type="caution">
    <text evidence="2">The sequence shown here is derived from an EMBL/GenBank/DDBJ whole genome shotgun (WGS) entry which is preliminary data.</text>
</comment>
<feature type="domain" description="Carrier" evidence="1">
    <location>
        <begin position="4"/>
        <end position="83"/>
    </location>
</feature>
<organism evidence="2 3">
    <name type="scientific">Saccharopolyspora erythraea</name>
    <name type="common">Streptomyces erythraeus</name>
    <dbReference type="NCBI Taxonomy" id="1836"/>
    <lineage>
        <taxon>Bacteria</taxon>
        <taxon>Bacillati</taxon>
        <taxon>Actinomycetota</taxon>
        <taxon>Actinomycetes</taxon>
        <taxon>Pseudonocardiales</taxon>
        <taxon>Pseudonocardiaceae</taxon>
        <taxon>Saccharopolyspora</taxon>
    </lineage>
</organism>
<evidence type="ECO:0000313" key="3">
    <source>
        <dbReference type="Proteomes" id="UP001500729"/>
    </source>
</evidence>
<keyword evidence="3" id="KW-1185">Reference proteome</keyword>
<dbReference type="InterPro" id="IPR009081">
    <property type="entry name" value="PP-bd_ACP"/>
</dbReference>
<proteinExistence type="predicted"/>
<dbReference type="InterPro" id="IPR036736">
    <property type="entry name" value="ACP-like_sf"/>
</dbReference>
<dbReference type="SUPFAM" id="SSF47336">
    <property type="entry name" value="ACP-like"/>
    <property type="match status" value="1"/>
</dbReference>
<dbReference type="PROSITE" id="PS50075">
    <property type="entry name" value="CARRIER"/>
    <property type="match status" value="1"/>
</dbReference>
<dbReference type="Gene3D" id="1.10.1200.10">
    <property type="entry name" value="ACP-like"/>
    <property type="match status" value="1"/>
</dbReference>
<accession>A0ABN1E211</accession>
<sequence>MRVDEIEDKLGNYIRRHLLTEDPPEEFTYSTALFGDGVLDSLRLAMLINFIRNELAVEIPYEHVNRDDFHDVHTIAKMVVGLSSEAK</sequence>
<name>A0ABN1E211_SACER</name>
<protein>
    <recommendedName>
        <fullName evidence="1">Carrier domain-containing protein</fullName>
    </recommendedName>
</protein>
<dbReference type="RefSeq" id="WP_009950311.1">
    <property type="nucleotide sequence ID" value="NZ_BAAAGS010000074.1"/>
</dbReference>
<dbReference type="Proteomes" id="UP001500729">
    <property type="component" value="Unassembled WGS sequence"/>
</dbReference>
<gene>
    <name evidence="2" type="ORF">GCM10009533_63840</name>
</gene>
<evidence type="ECO:0000259" key="1">
    <source>
        <dbReference type="PROSITE" id="PS50075"/>
    </source>
</evidence>
<dbReference type="EMBL" id="BAAAGS010000074">
    <property type="protein sequence ID" value="GAA0557496.1"/>
    <property type="molecule type" value="Genomic_DNA"/>
</dbReference>